<organism evidence="1 2">
    <name type="scientific">Paludibaculum fermentans</name>
    <dbReference type="NCBI Taxonomy" id="1473598"/>
    <lineage>
        <taxon>Bacteria</taxon>
        <taxon>Pseudomonadati</taxon>
        <taxon>Acidobacteriota</taxon>
        <taxon>Terriglobia</taxon>
        <taxon>Bryobacterales</taxon>
        <taxon>Bryobacteraceae</taxon>
        <taxon>Paludibaculum</taxon>
    </lineage>
</organism>
<evidence type="ECO:0008006" key="3">
    <source>
        <dbReference type="Google" id="ProtNLM"/>
    </source>
</evidence>
<accession>A0A7S7SK92</accession>
<dbReference type="Gene3D" id="3.30.420.240">
    <property type="match status" value="1"/>
</dbReference>
<dbReference type="EMBL" id="CP063849">
    <property type="protein sequence ID" value="QOY86785.1"/>
    <property type="molecule type" value="Genomic_DNA"/>
</dbReference>
<evidence type="ECO:0000313" key="1">
    <source>
        <dbReference type="EMBL" id="QOY86785.1"/>
    </source>
</evidence>
<dbReference type="KEGG" id="pfer:IRI77_28980"/>
<name>A0A7S7SK92_PALFE</name>
<reference evidence="1 2" key="1">
    <citation type="submission" date="2020-10" db="EMBL/GenBank/DDBJ databases">
        <title>Complete genome sequence of Paludibaculum fermentans P105T, a facultatively anaerobic acidobacterium capable of dissimilatory Fe(III) reduction.</title>
        <authorList>
            <person name="Dedysh S.N."/>
            <person name="Beletsky A.V."/>
            <person name="Kulichevskaya I.S."/>
            <person name="Mardanov A.V."/>
            <person name="Ravin N.V."/>
        </authorList>
    </citation>
    <scope>NUCLEOTIDE SEQUENCE [LARGE SCALE GENOMIC DNA]</scope>
    <source>
        <strain evidence="1 2">P105</strain>
    </source>
</reference>
<keyword evidence="2" id="KW-1185">Reference proteome</keyword>
<sequence>MRKPIPHSTYHLGLDLGFSRNPSALACLEDLTRPTGEFDHIYRVQKTETVLVLRAIFRLPLRTPYADIPAFLANYLERLDARTPHYRPVKHLAVDATGVGMPVVEHLQRAGLPVRLEPIVITSGESVGQLAHAVSVPRSALLHNLRVQLETQALRIPAGLPNLPDLYTELGGLGDPKAATPDDMAFALALAAWSARPHPYVGERDHALPVHLGGPKPRLF</sequence>
<protein>
    <recommendedName>
        <fullName evidence="3">DUF429 domain-containing protein</fullName>
    </recommendedName>
</protein>
<dbReference type="AlphaFoldDB" id="A0A7S7SK92"/>
<dbReference type="RefSeq" id="WP_194448454.1">
    <property type="nucleotide sequence ID" value="NZ_CP063849.1"/>
</dbReference>
<gene>
    <name evidence="1" type="ORF">IRI77_28980</name>
</gene>
<proteinExistence type="predicted"/>
<dbReference type="Proteomes" id="UP000593892">
    <property type="component" value="Chromosome"/>
</dbReference>
<evidence type="ECO:0000313" key="2">
    <source>
        <dbReference type="Proteomes" id="UP000593892"/>
    </source>
</evidence>